<gene>
    <name evidence="1" type="ORF">TU73_11480</name>
</gene>
<proteinExistence type="predicted"/>
<reference evidence="1 2" key="1">
    <citation type="submission" date="2015-02" db="EMBL/GenBank/DDBJ databases">
        <title>Pseudomonas helleri sp. nov. and Pseudomonas weihenstephanensis sp. nov., isolated from raw cows milk.</title>
        <authorList>
            <person name="von Neubeck M."/>
            <person name="Huptas C."/>
            <person name="Wenning M."/>
            <person name="Scherer S."/>
        </authorList>
    </citation>
    <scope>NUCLEOTIDE SEQUENCE [LARGE SCALE GENOMIC DNA]</scope>
    <source>
        <strain evidence="1 2">DSM 17149</strain>
    </source>
</reference>
<comment type="caution">
    <text evidence="1">The sequence shown here is derived from an EMBL/GenBank/DDBJ whole genome shotgun (WGS) entry which is preliminary data.</text>
</comment>
<evidence type="ECO:0000313" key="2">
    <source>
        <dbReference type="Proteomes" id="UP000051446"/>
    </source>
</evidence>
<dbReference type="EMBL" id="JYLH01000006">
    <property type="protein sequence ID" value="KRP45755.1"/>
    <property type="molecule type" value="Genomic_DNA"/>
</dbReference>
<name>A0A0R2YHS9_9PSED</name>
<accession>A0A0R2YHS9</accession>
<dbReference type="Proteomes" id="UP000051446">
    <property type="component" value="Unassembled WGS sequence"/>
</dbReference>
<dbReference type="PATRIC" id="fig|75588.4.peg.4701"/>
<sequence>MNSPIHFNSKKPSNERLLPRHYLTISGLALLLLVVLAKVLEDCLPPASPPLFCKWPWLQAAVSD</sequence>
<dbReference type="AlphaFoldDB" id="A0A0R2YHS9"/>
<evidence type="ECO:0000313" key="1">
    <source>
        <dbReference type="EMBL" id="KRP45755.1"/>
    </source>
</evidence>
<protein>
    <submittedName>
        <fullName evidence="1">Uncharacterized protein</fullName>
    </submittedName>
</protein>
<organism evidence="1 2">
    <name type="scientific">Pseudomonas libanensis</name>
    <dbReference type="NCBI Taxonomy" id="75588"/>
    <lineage>
        <taxon>Bacteria</taxon>
        <taxon>Pseudomonadati</taxon>
        <taxon>Pseudomonadota</taxon>
        <taxon>Gammaproteobacteria</taxon>
        <taxon>Pseudomonadales</taxon>
        <taxon>Pseudomonadaceae</taxon>
        <taxon>Pseudomonas</taxon>
    </lineage>
</organism>